<name>A0A7I8IT46_SPIIN</name>
<feature type="compositionally biased region" description="Basic and acidic residues" evidence="1">
    <location>
        <begin position="551"/>
        <end position="568"/>
    </location>
</feature>
<feature type="region of interest" description="Disordered" evidence="1">
    <location>
        <begin position="986"/>
        <end position="1009"/>
    </location>
</feature>
<feature type="compositionally biased region" description="Polar residues" evidence="1">
    <location>
        <begin position="533"/>
        <end position="543"/>
    </location>
</feature>
<feature type="region of interest" description="Disordered" evidence="1">
    <location>
        <begin position="1"/>
        <end position="487"/>
    </location>
</feature>
<feature type="compositionally biased region" description="Basic and acidic residues" evidence="1">
    <location>
        <begin position="245"/>
        <end position="271"/>
    </location>
</feature>
<feature type="compositionally biased region" description="Basic and acidic residues" evidence="1">
    <location>
        <begin position="630"/>
        <end position="640"/>
    </location>
</feature>
<feature type="compositionally biased region" description="Basic and acidic residues" evidence="1">
    <location>
        <begin position="282"/>
        <end position="369"/>
    </location>
</feature>
<feature type="compositionally biased region" description="Basic and acidic residues" evidence="1">
    <location>
        <begin position="830"/>
        <end position="847"/>
    </location>
</feature>
<dbReference type="Proteomes" id="UP001189122">
    <property type="component" value="Unassembled WGS sequence"/>
</dbReference>
<feature type="compositionally biased region" description="Basic and acidic residues" evidence="1">
    <location>
        <begin position="1"/>
        <end position="25"/>
    </location>
</feature>
<feature type="compositionally biased region" description="Acidic residues" evidence="1">
    <location>
        <begin position="85"/>
        <end position="95"/>
    </location>
</feature>
<keyword evidence="3" id="KW-1185">Reference proteome</keyword>
<feature type="compositionally biased region" description="Polar residues" evidence="1">
    <location>
        <begin position="591"/>
        <end position="600"/>
    </location>
</feature>
<evidence type="ECO:0000313" key="2">
    <source>
        <dbReference type="EMBL" id="CAA2621347.1"/>
    </source>
</evidence>
<feature type="compositionally biased region" description="Basic and acidic residues" evidence="1">
    <location>
        <begin position="865"/>
        <end position="879"/>
    </location>
</feature>
<feature type="compositionally biased region" description="Basic and acidic residues" evidence="1">
    <location>
        <begin position="128"/>
        <end position="153"/>
    </location>
</feature>
<dbReference type="EMBL" id="LR743593">
    <property type="protein sequence ID" value="CAA2621347.1"/>
    <property type="molecule type" value="Genomic_DNA"/>
</dbReference>
<sequence length="1204" mass="133654">MPRSSRHESSHRGHGRSSRDARERSDSEEEETSRERKSRETSLLFVSAFPGKGVSGTENGDYGGGHGGKKKDRHADSASPADRGDDGDEQDSLDETELKVEDLGHVDLEEMAKTKVSTADSKVRSSRRHESSSDRKNDSGKRSRTKTTTEERAVLIIRTGRTGTGSAAPRGTASTDRRGGLERGRESRSEKERERGSEREKKNQDAKRDRSEDTSTRKRGGTASSLDEEYAMKRDVESDDWQMEDGLHSAELEKEMEKQDPKRRDDLRDCQDGDNSDAVLMKSDKSQGEARDGDDKRPHSRENRMKNGSQKDDKHRDGSHRDKHKDDGSHRDKYKDDGSYKDKYRDDGSYREKHRDDKVKDDYSRDHNSRSHGKHYRDDKKSESAYKKSKHHDSDYDGSPYAEDRDSKYRDSRGRKRPSDEGDDHVDAKSRNAKEPRVNLERSASNSFNVDRSSDRDRQEDVQDRTDSQYNQPKGSPSSSAQHTRYQNRKVNILNYQGILSSSVLCSPLFRHSSKQVEATGGSSLSEERPRVITTSTGDTITSPALLGKASEPRSLERSSAREEKRVNESSVRSVSSSKHERSPRSDHLGSPTQLTEKTPSTASDRRRSGRSSMRHNSLDAEDSGQRSSISKEDTEKPIADDPDSFSGGFPGHLSPAMRFGMDNPGMASFDEDGSFKAGTRYKRNMDLSMNRAQGNIWKGVHSWPSPAVNGFIPFQHMPPPGGFLQQFPPSLFGVRPHMDMSHPGVPYHLHEASERFGGHGRPYLWPNPADGSISPHMQVWDESGGLSMDDPHMYGRPEWEQSRHSMAAMGWEMNADARKGQNGTGGTDFMKEADYSRSAHPSRTEPARSPAESAETRGSQEAVPGKERIQGPSKSDDSARFCSVYLSRLDISAGLAGPELYKQCMELIGGADPVETNSKVSNCYLQSIGGDPKVESKEPVTLSSYFPALPETVFERAMSLYNKQSEDRKAKAELLFFKEEEKRVLPPSAAEAAVAEPENPPTSEDIIIPTKEDLNATTTITTDAQLVPPCCPTEEQSAATTTTDAQLAPHPAPRKNNQQTPPPTPSSPPCCPTEEQSAAAARRREATAQCRRARLRFSRGPPAPCEDVLMEESGALNVSLLSSIHYPTLENFISLCCRPPRASAPQKAVVATEVRGWAPHHPCKSFFRGASKSPFPSSMLSSAEGPQVQLGSKKLLQSVNRMV</sequence>
<gene>
    <name evidence="2" type="ORF">SI7747_06007452</name>
</gene>
<feature type="compositionally biased region" description="Basic and acidic residues" evidence="1">
    <location>
        <begin position="452"/>
        <end position="467"/>
    </location>
</feature>
<feature type="compositionally biased region" description="Pro residues" evidence="1">
    <location>
        <begin position="1061"/>
        <end position="1072"/>
    </location>
</feature>
<feature type="compositionally biased region" description="Polar residues" evidence="1">
    <location>
        <begin position="468"/>
        <end position="485"/>
    </location>
</feature>
<feature type="compositionally biased region" description="Basic and acidic residues" evidence="1">
    <location>
        <begin position="578"/>
        <end position="588"/>
    </location>
</feature>
<feature type="compositionally biased region" description="Polar residues" evidence="1">
    <location>
        <begin position="1035"/>
        <end position="1046"/>
    </location>
</feature>
<reference evidence="2 3" key="1">
    <citation type="submission" date="2019-12" db="EMBL/GenBank/DDBJ databases">
        <authorList>
            <person name="Scholz U."/>
            <person name="Mascher M."/>
            <person name="Fiebig A."/>
        </authorList>
    </citation>
    <scope>NUCLEOTIDE SEQUENCE</scope>
</reference>
<dbReference type="PANTHER" id="PTHR34837:SF1">
    <property type="entry name" value="LOW PROTEIN: ZINC FINGER CCCH DOMAIN PROTEIN"/>
    <property type="match status" value="1"/>
</dbReference>
<protein>
    <submittedName>
        <fullName evidence="2">Uncharacterized protein</fullName>
    </submittedName>
</protein>
<dbReference type="EMBL" id="CACRZD030000006">
    <property type="protein sequence ID" value="CAA6661054.1"/>
    <property type="molecule type" value="Genomic_DNA"/>
</dbReference>
<accession>A0A7I8IT46</accession>
<feature type="region of interest" description="Disordered" evidence="1">
    <location>
        <begin position="817"/>
        <end position="879"/>
    </location>
</feature>
<feature type="compositionally biased region" description="Low complexity" evidence="1">
    <location>
        <begin position="987"/>
        <end position="998"/>
    </location>
</feature>
<organism evidence="2">
    <name type="scientific">Spirodela intermedia</name>
    <name type="common">Intermediate duckweed</name>
    <dbReference type="NCBI Taxonomy" id="51605"/>
    <lineage>
        <taxon>Eukaryota</taxon>
        <taxon>Viridiplantae</taxon>
        <taxon>Streptophyta</taxon>
        <taxon>Embryophyta</taxon>
        <taxon>Tracheophyta</taxon>
        <taxon>Spermatophyta</taxon>
        <taxon>Magnoliopsida</taxon>
        <taxon>Liliopsida</taxon>
        <taxon>Araceae</taxon>
        <taxon>Lemnoideae</taxon>
        <taxon>Spirodela</taxon>
    </lineage>
</organism>
<feature type="region of interest" description="Disordered" evidence="1">
    <location>
        <begin position="1027"/>
        <end position="1085"/>
    </location>
</feature>
<dbReference type="PANTHER" id="PTHR34837">
    <property type="entry name" value="OS05G0595500 PROTEIN"/>
    <property type="match status" value="1"/>
</dbReference>
<evidence type="ECO:0000313" key="3">
    <source>
        <dbReference type="Proteomes" id="UP001189122"/>
    </source>
</evidence>
<evidence type="ECO:0000256" key="1">
    <source>
        <dbReference type="SAM" id="MobiDB-lite"/>
    </source>
</evidence>
<feature type="compositionally biased region" description="Basic and acidic residues" evidence="1">
    <location>
        <begin position="175"/>
        <end position="216"/>
    </location>
</feature>
<feature type="compositionally biased region" description="Polar residues" evidence="1">
    <location>
        <begin position="442"/>
        <end position="451"/>
    </location>
</feature>
<feature type="compositionally biased region" description="Basic and acidic residues" evidence="1">
    <location>
        <begin position="376"/>
        <end position="386"/>
    </location>
</feature>
<proteinExistence type="predicted"/>
<feature type="compositionally biased region" description="Basic and acidic residues" evidence="1">
    <location>
        <begin position="402"/>
        <end position="440"/>
    </location>
</feature>
<dbReference type="AlphaFoldDB" id="A0A7I8IT46"/>
<feature type="region of interest" description="Disordered" evidence="1">
    <location>
        <begin position="514"/>
        <end position="659"/>
    </location>
</feature>
<feature type="compositionally biased region" description="Basic and acidic residues" evidence="1">
    <location>
        <begin position="96"/>
        <end position="113"/>
    </location>
</feature>